<dbReference type="NCBIfam" id="TIGR03534">
    <property type="entry name" value="RF_mod_PrmC"/>
    <property type="match status" value="1"/>
</dbReference>
<dbReference type="GO" id="GO:0008168">
    <property type="term" value="F:methyltransferase activity"/>
    <property type="evidence" value="ECO:0007669"/>
    <property type="project" value="UniProtKB-KW"/>
</dbReference>
<dbReference type="PANTHER" id="PTHR18895">
    <property type="entry name" value="HEMK METHYLTRANSFERASE"/>
    <property type="match status" value="1"/>
</dbReference>
<feature type="domain" description="Release factor glutamine methyltransferase N-terminal" evidence="7">
    <location>
        <begin position="13"/>
        <end position="77"/>
    </location>
</feature>
<keyword evidence="1 5" id="KW-0489">Methyltransferase</keyword>
<comment type="function">
    <text evidence="5">Methylates the class 1 translation termination release factors RF1/PrfA and RF2/PrfB on the glutamine residue of the universally conserved GGQ motif.</text>
</comment>
<dbReference type="Gene3D" id="3.40.50.150">
    <property type="entry name" value="Vaccinia Virus protein VP39"/>
    <property type="match status" value="1"/>
</dbReference>
<organism evidence="8 9">
    <name type="scientific">Nemorincola caseinilytica</name>
    <dbReference type="NCBI Taxonomy" id="2054315"/>
    <lineage>
        <taxon>Bacteria</taxon>
        <taxon>Pseudomonadati</taxon>
        <taxon>Bacteroidota</taxon>
        <taxon>Chitinophagia</taxon>
        <taxon>Chitinophagales</taxon>
        <taxon>Chitinophagaceae</taxon>
        <taxon>Nemorincola</taxon>
    </lineage>
</organism>
<dbReference type="InterPro" id="IPR019874">
    <property type="entry name" value="RF_methyltr_PrmC"/>
</dbReference>
<keyword evidence="9" id="KW-1185">Reference proteome</keyword>
<accession>A0ABP8NNP4</accession>
<feature type="domain" description="Methyltransferase small" evidence="6">
    <location>
        <begin position="118"/>
        <end position="199"/>
    </location>
</feature>
<feature type="binding site" evidence="5">
    <location>
        <position position="146"/>
    </location>
    <ligand>
        <name>S-adenosyl-L-methionine</name>
        <dbReference type="ChEBI" id="CHEBI:59789"/>
    </ligand>
</feature>
<reference evidence="9" key="1">
    <citation type="journal article" date="2019" name="Int. J. Syst. Evol. Microbiol.">
        <title>The Global Catalogue of Microorganisms (GCM) 10K type strain sequencing project: providing services to taxonomists for standard genome sequencing and annotation.</title>
        <authorList>
            <consortium name="The Broad Institute Genomics Platform"/>
            <consortium name="The Broad Institute Genome Sequencing Center for Infectious Disease"/>
            <person name="Wu L."/>
            <person name="Ma J."/>
        </authorList>
    </citation>
    <scope>NUCLEOTIDE SEQUENCE [LARGE SCALE GENOMIC DNA]</scope>
    <source>
        <strain evidence="9">JCM 32105</strain>
    </source>
</reference>
<comment type="caution">
    <text evidence="5">Lacks conserved residue(s) required for the propagation of feature annotation.</text>
</comment>
<dbReference type="InterPro" id="IPR040758">
    <property type="entry name" value="PrmC_N"/>
</dbReference>
<dbReference type="EMBL" id="BAABFA010000019">
    <property type="protein sequence ID" value="GAA4468844.1"/>
    <property type="molecule type" value="Genomic_DNA"/>
</dbReference>
<comment type="caution">
    <text evidence="8">The sequence shown here is derived from an EMBL/GenBank/DDBJ whole genome shotgun (WGS) entry which is preliminary data.</text>
</comment>
<name>A0ABP8NNP4_9BACT</name>
<evidence type="ECO:0000256" key="4">
    <source>
        <dbReference type="ARBA" id="ARBA00048391"/>
    </source>
</evidence>
<dbReference type="InterPro" id="IPR007848">
    <property type="entry name" value="Small_mtfrase_dom"/>
</dbReference>
<dbReference type="HAMAP" id="MF_02126">
    <property type="entry name" value="RF_methyltr_PrmC"/>
    <property type="match status" value="1"/>
</dbReference>
<dbReference type="EC" id="2.1.1.297" evidence="5"/>
<sequence>MPAIGAAFYELKDRLQPLYDEREAAAIAHGLIEHITGMSRLGRLTHKDEHLTDTQTAEYERVLPLALQGVPMQYITGRAWFMGEEYVVNANVLIPRPETEELVEWIADDHRNAKGPLRILDAGTGSGCIPIALKKELPWAEVTACDISAGALDVARQNAKNLHADVSFMQVDILNKAAWQELGMYDIIVSNPPYIPQAEAERLHANVRGHEPWLALFVPDDDALVFYRALAQMGHTHLTPSGRIYCELDTDHALQTAALFVQEGYAGVHVRKDIHGNNRMLVAHKAF</sequence>
<dbReference type="Proteomes" id="UP001500067">
    <property type="component" value="Unassembled WGS sequence"/>
</dbReference>
<dbReference type="CDD" id="cd02440">
    <property type="entry name" value="AdoMet_MTases"/>
    <property type="match status" value="1"/>
</dbReference>
<feature type="binding site" evidence="5">
    <location>
        <position position="191"/>
    </location>
    <ligand>
        <name>S-adenosyl-L-methionine</name>
        <dbReference type="ChEBI" id="CHEBI:59789"/>
    </ligand>
</feature>
<evidence type="ECO:0000256" key="3">
    <source>
        <dbReference type="ARBA" id="ARBA00022691"/>
    </source>
</evidence>
<dbReference type="Pfam" id="PF17827">
    <property type="entry name" value="PrmC_N"/>
    <property type="match status" value="1"/>
</dbReference>
<protein>
    <recommendedName>
        <fullName evidence="5">Release factor glutamine methyltransferase</fullName>
        <shortName evidence="5">RF MTase</shortName>
        <ecNumber evidence="5">2.1.1.297</ecNumber>
    </recommendedName>
    <alternativeName>
        <fullName evidence="5">N5-glutamine methyltransferase PrmC</fullName>
    </alternativeName>
    <alternativeName>
        <fullName evidence="5">Protein-(glutamine-N5) MTase PrmC</fullName>
    </alternativeName>
    <alternativeName>
        <fullName evidence="5">Protein-glutamine N-methyltransferase PrmC</fullName>
    </alternativeName>
</protein>
<dbReference type="PROSITE" id="PS00092">
    <property type="entry name" value="N6_MTASE"/>
    <property type="match status" value="1"/>
</dbReference>
<dbReference type="Gene3D" id="1.10.8.10">
    <property type="entry name" value="DNA helicase RuvA subunit, C-terminal domain"/>
    <property type="match status" value="1"/>
</dbReference>
<evidence type="ECO:0000313" key="9">
    <source>
        <dbReference type="Proteomes" id="UP001500067"/>
    </source>
</evidence>
<comment type="similarity">
    <text evidence="5">Belongs to the protein N5-glutamine methyltransferase family. PrmC subfamily.</text>
</comment>
<comment type="catalytic activity">
    <reaction evidence="4 5">
        <text>L-glutaminyl-[peptide chain release factor] + S-adenosyl-L-methionine = N(5)-methyl-L-glutaminyl-[peptide chain release factor] + S-adenosyl-L-homocysteine + H(+)</text>
        <dbReference type="Rhea" id="RHEA:42896"/>
        <dbReference type="Rhea" id="RHEA-COMP:10271"/>
        <dbReference type="Rhea" id="RHEA-COMP:10272"/>
        <dbReference type="ChEBI" id="CHEBI:15378"/>
        <dbReference type="ChEBI" id="CHEBI:30011"/>
        <dbReference type="ChEBI" id="CHEBI:57856"/>
        <dbReference type="ChEBI" id="CHEBI:59789"/>
        <dbReference type="ChEBI" id="CHEBI:61891"/>
        <dbReference type="EC" id="2.1.1.297"/>
    </reaction>
</comment>
<dbReference type="InterPro" id="IPR004556">
    <property type="entry name" value="HemK-like"/>
</dbReference>
<dbReference type="PANTHER" id="PTHR18895:SF74">
    <property type="entry name" value="MTRF1L RELEASE FACTOR GLUTAMINE METHYLTRANSFERASE"/>
    <property type="match status" value="1"/>
</dbReference>
<keyword evidence="3 5" id="KW-0949">S-adenosyl-L-methionine</keyword>
<proteinExistence type="inferred from homology"/>
<evidence type="ECO:0000256" key="5">
    <source>
        <dbReference type="HAMAP-Rule" id="MF_02126"/>
    </source>
</evidence>
<dbReference type="Pfam" id="PF05175">
    <property type="entry name" value="MTS"/>
    <property type="match status" value="1"/>
</dbReference>
<evidence type="ECO:0000259" key="7">
    <source>
        <dbReference type="Pfam" id="PF17827"/>
    </source>
</evidence>
<gene>
    <name evidence="5 8" type="primary">prmC</name>
    <name evidence="8" type="ORF">GCM10023093_27230</name>
</gene>
<dbReference type="InterPro" id="IPR002052">
    <property type="entry name" value="DNA_methylase_N6_adenine_CS"/>
</dbReference>
<evidence type="ECO:0000256" key="1">
    <source>
        <dbReference type="ARBA" id="ARBA00022603"/>
    </source>
</evidence>
<keyword evidence="2 5" id="KW-0808">Transferase</keyword>
<feature type="binding site" evidence="5">
    <location>
        <begin position="123"/>
        <end position="127"/>
    </location>
    <ligand>
        <name>S-adenosyl-L-methionine</name>
        <dbReference type="ChEBI" id="CHEBI:59789"/>
    </ligand>
</feature>
<evidence type="ECO:0000256" key="2">
    <source>
        <dbReference type="ARBA" id="ARBA00022679"/>
    </source>
</evidence>
<dbReference type="RefSeq" id="WP_345084203.1">
    <property type="nucleotide sequence ID" value="NZ_BAABFA010000019.1"/>
</dbReference>
<dbReference type="InterPro" id="IPR050320">
    <property type="entry name" value="N5-glutamine_MTase"/>
</dbReference>
<dbReference type="GO" id="GO:0032259">
    <property type="term" value="P:methylation"/>
    <property type="evidence" value="ECO:0007669"/>
    <property type="project" value="UniProtKB-KW"/>
</dbReference>
<dbReference type="SUPFAM" id="SSF53335">
    <property type="entry name" value="S-adenosyl-L-methionine-dependent methyltransferases"/>
    <property type="match status" value="1"/>
</dbReference>
<dbReference type="InterPro" id="IPR029063">
    <property type="entry name" value="SAM-dependent_MTases_sf"/>
</dbReference>
<dbReference type="NCBIfam" id="TIGR00536">
    <property type="entry name" value="hemK_fam"/>
    <property type="match status" value="1"/>
</dbReference>
<evidence type="ECO:0000259" key="6">
    <source>
        <dbReference type="Pfam" id="PF05175"/>
    </source>
</evidence>
<feature type="binding site" evidence="5">
    <location>
        <begin position="191"/>
        <end position="194"/>
    </location>
    <ligand>
        <name>substrate</name>
    </ligand>
</feature>
<evidence type="ECO:0000313" key="8">
    <source>
        <dbReference type="EMBL" id="GAA4468844.1"/>
    </source>
</evidence>